<dbReference type="Gene3D" id="3.20.20.140">
    <property type="entry name" value="Metal-dependent hydrolases"/>
    <property type="match status" value="1"/>
</dbReference>
<evidence type="ECO:0000259" key="1">
    <source>
        <dbReference type="Pfam" id="PF01979"/>
    </source>
</evidence>
<organism evidence="2 3">
    <name type="scientific">Occultella gossypii</name>
    <dbReference type="NCBI Taxonomy" id="2800820"/>
    <lineage>
        <taxon>Bacteria</taxon>
        <taxon>Bacillati</taxon>
        <taxon>Actinomycetota</taxon>
        <taxon>Actinomycetes</taxon>
        <taxon>Micrococcales</taxon>
        <taxon>Ruaniaceae</taxon>
        <taxon>Occultella</taxon>
    </lineage>
</organism>
<accession>A0ABS7SE04</accession>
<dbReference type="SUPFAM" id="SSF51338">
    <property type="entry name" value="Composite domain of metallo-dependent hydrolases"/>
    <property type="match status" value="2"/>
</dbReference>
<dbReference type="CDD" id="cd01299">
    <property type="entry name" value="Met_dep_hydrolase_A"/>
    <property type="match status" value="1"/>
</dbReference>
<comment type="caution">
    <text evidence="2">The sequence shown here is derived from an EMBL/GenBank/DDBJ whole genome shotgun (WGS) entry which is preliminary data.</text>
</comment>
<dbReference type="PANTHER" id="PTHR43135">
    <property type="entry name" value="ALPHA-D-RIBOSE 1-METHYLPHOSPHONATE 5-TRIPHOSPHATE DIPHOSPHATASE"/>
    <property type="match status" value="1"/>
</dbReference>
<feature type="domain" description="Amidohydrolase-related" evidence="1">
    <location>
        <begin position="62"/>
        <end position="417"/>
    </location>
</feature>
<dbReference type="InterPro" id="IPR032466">
    <property type="entry name" value="Metal_Hydrolase"/>
</dbReference>
<protein>
    <submittedName>
        <fullName evidence="2">Amidohydrolase family protein</fullName>
    </submittedName>
</protein>
<dbReference type="InterPro" id="IPR057744">
    <property type="entry name" value="OTAase-like"/>
</dbReference>
<dbReference type="Proteomes" id="UP000826651">
    <property type="component" value="Unassembled WGS sequence"/>
</dbReference>
<evidence type="ECO:0000313" key="3">
    <source>
        <dbReference type="Proteomes" id="UP000826651"/>
    </source>
</evidence>
<dbReference type="EMBL" id="JAGSHT010000018">
    <property type="protein sequence ID" value="MBZ2198365.1"/>
    <property type="molecule type" value="Genomic_DNA"/>
</dbReference>
<dbReference type="InterPro" id="IPR051781">
    <property type="entry name" value="Metallo-dep_Hydrolase"/>
</dbReference>
<evidence type="ECO:0000313" key="2">
    <source>
        <dbReference type="EMBL" id="MBZ2198365.1"/>
    </source>
</evidence>
<dbReference type="SUPFAM" id="SSF51556">
    <property type="entry name" value="Metallo-dependent hydrolases"/>
    <property type="match status" value="1"/>
</dbReference>
<dbReference type="PANTHER" id="PTHR43135:SF3">
    <property type="entry name" value="ALPHA-D-RIBOSE 1-METHYLPHOSPHONATE 5-TRIPHOSPHATE DIPHOSPHATASE"/>
    <property type="match status" value="1"/>
</dbReference>
<proteinExistence type="predicted"/>
<keyword evidence="3" id="KW-1185">Reference proteome</keyword>
<dbReference type="Gene3D" id="2.30.40.10">
    <property type="entry name" value="Urease, subunit C, domain 1"/>
    <property type="match status" value="1"/>
</dbReference>
<dbReference type="Pfam" id="PF01979">
    <property type="entry name" value="Amidohydro_1"/>
    <property type="match status" value="1"/>
</dbReference>
<sequence>MTAVTSETLFRNVRVFDGVSAQVSEPSDVLVRDGVIEAVSRSPVAAVADGATRAELDGGGRVLMPGLIDAHWHSMFATLPLQALTTADVGYVNIVAAREAEATLQRGFTTVREAGGPVFGLKLAIDQALVAGPRIYPAGAMISQTSGHGDFRFPFELPRGVCGNLAHTERIGAAVIADGVAEVLRGVREQLRLGATQIKVMAGGGVASSYDPIDVTQYTEAELRAAVDAASDWGTYVMVHAYTPAAVQRALRAGVRSIEHGHLLDSETVAMIAERDAWWCPQPFLDDEDKVSVPPTSEWKLERILEGTERAYGLARTHGVNLAWGSDTLFDARLTTRQGAQLAKLTRWFGAAEVLTLATSANAQLCALSGERNPYPGVLGEVRAGAIADLLLVDGDPVADIDLLADPAANLVAIMKGGVIHKNTLA</sequence>
<dbReference type="InterPro" id="IPR006680">
    <property type="entry name" value="Amidohydro-rel"/>
</dbReference>
<name>A0ABS7SE04_9MICO</name>
<gene>
    <name evidence="2" type="ORF">KCQ71_19600</name>
</gene>
<reference evidence="2 3" key="1">
    <citation type="submission" date="2021-04" db="EMBL/GenBank/DDBJ databases">
        <title>Ruania sp. nov., isolated from sandy soil of mangrove forest.</title>
        <authorList>
            <person name="Ge X."/>
            <person name="Huang R."/>
            <person name="Liu W."/>
        </authorList>
    </citation>
    <scope>NUCLEOTIDE SEQUENCE [LARGE SCALE GENOMIC DNA]</scope>
    <source>
        <strain evidence="2 3">N2-46</strain>
    </source>
</reference>
<dbReference type="InterPro" id="IPR011059">
    <property type="entry name" value="Metal-dep_hydrolase_composite"/>
</dbReference>
<dbReference type="RefSeq" id="WP_223409095.1">
    <property type="nucleotide sequence ID" value="NZ_JAGSHT010000018.1"/>
</dbReference>